<accession>A0A323V1E1</accession>
<feature type="signal peptide" evidence="4">
    <location>
        <begin position="1"/>
        <end position="26"/>
    </location>
</feature>
<evidence type="ECO:0000256" key="4">
    <source>
        <dbReference type="SAM" id="SignalP"/>
    </source>
</evidence>
<evidence type="ECO:0000313" key="6">
    <source>
        <dbReference type="Proteomes" id="UP000248259"/>
    </source>
</evidence>
<evidence type="ECO:0000256" key="1">
    <source>
        <dbReference type="ARBA" id="ARBA00022737"/>
    </source>
</evidence>
<dbReference type="Pfam" id="PF13432">
    <property type="entry name" value="TPR_16"/>
    <property type="match status" value="2"/>
</dbReference>
<protein>
    <submittedName>
        <fullName evidence="5">PEP-CTERM system TPR-repeat protein PrsT</fullName>
    </submittedName>
</protein>
<feature type="repeat" description="TPR" evidence="3">
    <location>
        <begin position="201"/>
        <end position="234"/>
    </location>
</feature>
<name>A0A323V1E1_9RHOO</name>
<dbReference type="SUPFAM" id="SSF48452">
    <property type="entry name" value="TPR-like"/>
    <property type="match status" value="4"/>
</dbReference>
<keyword evidence="4" id="KW-0732">Signal</keyword>
<dbReference type="AlphaFoldDB" id="A0A323V1E1"/>
<dbReference type="Pfam" id="PF14559">
    <property type="entry name" value="TPR_19"/>
    <property type="match status" value="3"/>
</dbReference>
<proteinExistence type="predicted"/>
<reference evidence="5 6" key="1">
    <citation type="submission" date="2018-06" db="EMBL/GenBank/DDBJ databases">
        <title>Azoarcus communis strain SWub3 genome.</title>
        <authorList>
            <person name="Zorraquino Salvo V."/>
            <person name="Toubiana D."/>
            <person name="Blumwald E."/>
        </authorList>
    </citation>
    <scope>NUCLEOTIDE SEQUENCE [LARGE SCALE GENOMIC DNA]</scope>
    <source>
        <strain evidence="5 6">SWub3</strain>
    </source>
</reference>
<dbReference type="InterPro" id="IPR011717">
    <property type="entry name" value="TPR-4"/>
</dbReference>
<dbReference type="InterPro" id="IPR014266">
    <property type="entry name" value="PEP-CTERM_TPR_PrsT"/>
</dbReference>
<dbReference type="EMBL" id="QKOE01000001">
    <property type="protein sequence ID" value="PZA18605.1"/>
    <property type="molecule type" value="Genomic_DNA"/>
</dbReference>
<dbReference type="SMART" id="SM00028">
    <property type="entry name" value="TPR"/>
    <property type="match status" value="14"/>
</dbReference>
<keyword evidence="1" id="KW-0677">Repeat</keyword>
<dbReference type="NCBIfam" id="TIGR02917">
    <property type="entry name" value="PEP_TPR_lipo"/>
    <property type="match status" value="1"/>
</dbReference>
<feature type="repeat" description="TPR" evidence="3">
    <location>
        <begin position="377"/>
        <end position="410"/>
    </location>
</feature>
<dbReference type="Pfam" id="PF07721">
    <property type="entry name" value="TPR_4"/>
    <property type="match status" value="1"/>
</dbReference>
<gene>
    <name evidence="5" type="primary">prsT</name>
    <name evidence="5" type="ORF">DNK49_03525</name>
</gene>
<dbReference type="RefSeq" id="WP_110522898.1">
    <property type="nucleotide sequence ID" value="NZ_QKOE01000001.1"/>
</dbReference>
<dbReference type="InterPro" id="IPR011990">
    <property type="entry name" value="TPR-like_helical_dom_sf"/>
</dbReference>
<organism evidence="5 6">
    <name type="scientific">Parazoarcus communis SWub3 = DSM 12120</name>
    <dbReference type="NCBI Taxonomy" id="1121029"/>
    <lineage>
        <taxon>Bacteria</taxon>
        <taxon>Pseudomonadati</taxon>
        <taxon>Pseudomonadota</taxon>
        <taxon>Betaproteobacteria</taxon>
        <taxon>Rhodocyclales</taxon>
        <taxon>Zoogloeaceae</taxon>
        <taxon>Parazoarcus</taxon>
    </lineage>
</organism>
<dbReference type="PROSITE" id="PS50005">
    <property type="entry name" value="TPR"/>
    <property type="match status" value="3"/>
</dbReference>
<feature type="chain" id="PRO_5016444410" evidence="4">
    <location>
        <begin position="27"/>
        <end position="931"/>
    </location>
</feature>
<dbReference type="PANTHER" id="PTHR45586:SF14">
    <property type="entry name" value="TETRATRICOPEPTIDE TPR_2 REPEAT PROTEIN"/>
    <property type="match status" value="1"/>
</dbReference>
<evidence type="ECO:0000313" key="5">
    <source>
        <dbReference type="EMBL" id="PZA18605.1"/>
    </source>
</evidence>
<dbReference type="GO" id="GO:0042802">
    <property type="term" value="F:identical protein binding"/>
    <property type="evidence" value="ECO:0007669"/>
    <property type="project" value="InterPro"/>
</dbReference>
<dbReference type="Gene3D" id="1.25.40.10">
    <property type="entry name" value="Tetratricopeptide repeat domain"/>
    <property type="match status" value="3"/>
</dbReference>
<evidence type="ECO:0000256" key="3">
    <source>
        <dbReference type="PROSITE-ProRule" id="PRU00339"/>
    </source>
</evidence>
<dbReference type="InterPro" id="IPR019734">
    <property type="entry name" value="TPR_rpt"/>
</dbReference>
<keyword evidence="6" id="KW-1185">Reference proteome</keyword>
<dbReference type="Proteomes" id="UP000248259">
    <property type="component" value="Unassembled WGS sequence"/>
</dbReference>
<dbReference type="OrthoDB" id="5290951at2"/>
<comment type="caution">
    <text evidence="5">The sequence shown here is derived from an EMBL/GenBank/DDBJ whole genome shotgun (WGS) entry which is preliminary data.</text>
</comment>
<feature type="repeat" description="TPR" evidence="3">
    <location>
        <begin position="717"/>
        <end position="750"/>
    </location>
</feature>
<dbReference type="InterPro" id="IPR051012">
    <property type="entry name" value="CellSynth/LPSAsmb/PSIAsmb"/>
</dbReference>
<keyword evidence="2 3" id="KW-0802">TPR repeat</keyword>
<dbReference type="PANTHER" id="PTHR45586">
    <property type="entry name" value="TPR REPEAT-CONTAINING PROTEIN PA4667"/>
    <property type="match status" value="1"/>
</dbReference>
<sequence>MNSRLYRYLRILACVPLLAGGGHVHADAAKAGRFYEDALVRFQGNDVPGAIIQLKNALQQDRDMLAAHLLLAKAYLSSGDVGPAEVEFKEALRLGADREVVVVPLAQIYLMQGRYQLLIDSIKPDGLSLPAKVDVLSLRGTALGNVGKSIDATRSFEEARALDSLSPVPLLAEVPRLIAGGELDVARVRAERAVELAPDLAAAHNALASVKHAAGDLAGALAGYEKAISLQPGFVDAVVARAGILIDLSRDAEAVSTLAVLDTASEPRARYLQALLATRRGDAAAASRYMEEAAGLVDALPSEWLATQEQILMVGALAHYSGRQYEKARKYLEALTGRYPRNIGARRLLAAVLVDMGEYPRAATLLDQVLRDLPDDPQTLHLLGRVQLAQKRYARATELFERALAAGGRSSELQASLGASRLGQGERAAGISNLKAAFEHNPQDLGVAVTLANLLVREGQKPDALAVAMRVVEALPDDPSALNLLGLIKASTGDAEGARQAYVEAVRKSPGFMPAQLNLIRADIESGRLDEARSLLDTLLRKNKRDGIAMYEMAMLEQRAGRHAEASRWFERAAAERPNDVRIVLGLVELRSAAGDRVGAREAAYGLALRRKGDLGVMAALANTEIAAGDLRSAQQTLREMTALAEFDATALVRIGYLQLAAANPDAAVYAARKAMQGRPADLAAMALMVQAERMRKDSPAVDSALQALRKQHPGSSIGMRLAGDVAMDRGQPAQAVERYRQAFELQPDFDLVTRLASAHVLLGKPEQGAVWVRRWLQRAPDDMSAYSVLAELEMRKGDWVAARRGYEKVVASGRFDARTLNNLANVLIHLGEGDPVALAQQALAMAPGDVAIVDTLGWALARAGRYDEAIRHLRDARLRAPQDAEIRWHLGFALARQGRADEARAELQAALQDGAQSAWTDEARELLKKL</sequence>
<evidence type="ECO:0000256" key="2">
    <source>
        <dbReference type="ARBA" id="ARBA00022803"/>
    </source>
</evidence>